<feature type="compositionally biased region" description="Basic and acidic residues" evidence="5">
    <location>
        <begin position="122"/>
        <end position="139"/>
    </location>
</feature>
<dbReference type="GO" id="GO:0000993">
    <property type="term" value="F:RNA polymerase II complex binding"/>
    <property type="evidence" value="ECO:0007669"/>
    <property type="project" value="TreeGrafter"/>
</dbReference>
<feature type="compositionally biased region" description="Basic and acidic residues" evidence="5">
    <location>
        <begin position="100"/>
        <end position="114"/>
    </location>
</feature>
<dbReference type="PANTHER" id="PTHR12466">
    <property type="entry name" value="CDC73 DOMAIN PROTEIN"/>
    <property type="match status" value="1"/>
</dbReference>
<dbReference type="Pfam" id="PF05179">
    <property type="entry name" value="CDC73_C"/>
    <property type="match status" value="1"/>
</dbReference>
<feature type="region of interest" description="Disordered" evidence="5">
    <location>
        <begin position="423"/>
        <end position="473"/>
    </location>
</feature>
<dbReference type="Gene3D" id="3.40.50.11990">
    <property type="entry name" value="RNA polymerase II accessory factor, Cdc73 C-terminal domain"/>
    <property type="match status" value="1"/>
</dbReference>
<feature type="compositionally biased region" description="Basic residues" evidence="5">
    <location>
        <begin position="175"/>
        <end position="231"/>
    </location>
</feature>
<dbReference type="GO" id="GO:0016593">
    <property type="term" value="C:Cdc73/Paf1 complex"/>
    <property type="evidence" value="ECO:0007669"/>
    <property type="project" value="InterPro"/>
</dbReference>
<gene>
    <name evidence="7" type="ORF">DBRI00130_LOCUS34368</name>
</gene>
<evidence type="ECO:0000259" key="6">
    <source>
        <dbReference type="Pfam" id="PF05179"/>
    </source>
</evidence>
<dbReference type="EMBL" id="HBNS01044343">
    <property type="protein sequence ID" value="CAE4644068.1"/>
    <property type="molecule type" value="Transcribed_RNA"/>
</dbReference>
<feature type="region of interest" description="Disordered" evidence="5">
    <location>
        <begin position="366"/>
        <end position="387"/>
    </location>
</feature>
<protein>
    <recommendedName>
        <fullName evidence="6">Cell division control protein 73 C-terminal domain-containing protein</fullName>
    </recommendedName>
</protein>
<feature type="compositionally biased region" description="Polar residues" evidence="5">
    <location>
        <begin position="235"/>
        <end position="247"/>
    </location>
</feature>
<evidence type="ECO:0000256" key="2">
    <source>
        <dbReference type="ARBA" id="ARBA00010427"/>
    </source>
</evidence>
<keyword evidence="4" id="KW-0539">Nucleus</keyword>
<evidence type="ECO:0000256" key="4">
    <source>
        <dbReference type="ARBA" id="ARBA00023242"/>
    </source>
</evidence>
<proteinExistence type="inferred from homology"/>
<dbReference type="InterPro" id="IPR038103">
    <property type="entry name" value="CDC73_C_sf"/>
</dbReference>
<sequence length="650" mass="72430">MDPIAILQQHSASHTLTSLHLSPDGANLHIPSTSTNLNAASKLSLTLSNGKTVSYSLASVYLQIVDPARGLMQYRKVCESHAVSDPVKVLDKSGIIDYFMGKKEEEEDDGMHISDDDESENEKDGVVTEKEGGEVVEPKEEGEEEGEEVEHPVKKPSSKEDHRPSKKDRKDRDRDHRRRSKEHRHKHDKHDKHHKDKHSRDKDRHHRDHHKHDKHHKDKHKKEKKSHHSKPTKAIMTNEQLMQNLNTVVDKRSTSSKTKPEDEHVEGAIVEEEEHVPQQLPEETKEDTPSKAVPPTMSKGTDEDERETLQYHLSFSGFEFLSTNPTIVEQDREKFTDKIISLEIPVGDSSSVLRAGAGGEHMAGGAAGAPGIGPNGEKNSAGVMMGGGIVTTSGNTADTKNDGKRDFARVLELYAEMIKVEEMAKRGGSSHHRSGSSGGNGKRPPPPPPGSDSKRRRPTPTGSTPSKPKITGKPIIVVPNAMTSPITVLNAIDFFKDATYVPRDIAIKKGARKVPSVTFKRRMPSRMGGHEYEYEIIDNPITRLKSSADWSRIVAVIAQGAPWQFKGWKYSAPVDVFGRSFGFYVGMDDSPLPKDVTTWNVKIGRLNRDRRGLDNVTFANFWNGCVYCFCFTHAQECFWKALAQLYGLGE</sequence>
<comment type="similarity">
    <text evidence="2">Belongs to the CDC73 family.</text>
</comment>
<accession>A0A7S4SFF8</accession>
<dbReference type="GO" id="GO:0032968">
    <property type="term" value="P:positive regulation of transcription elongation by RNA polymerase II"/>
    <property type="evidence" value="ECO:0007669"/>
    <property type="project" value="TreeGrafter"/>
</dbReference>
<feature type="compositionally biased region" description="Basic and acidic residues" evidence="5">
    <location>
        <begin position="249"/>
        <end position="266"/>
    </location>
</feature>
<dbReference type="InterPro" id="IPR007852">
    <property type="entry name" value="Cdc73/Parafibromin"/>
</dbReference>
<feature type="compositionally biased region" description="Low complexity" evidence="5">
    <location>
        <begin position="459"/>
        <end position="469"/>
    </location>
</feature>
<name>A0A7S4SFF8_9STRA</name>
<comment type="subcellular location">
    <subcellularLocation>
        <location evidence="1">Nucleus</location>
    </subcellularLocation>
</comment>
<dbReference type="GO" id="GO:0006368">
    <property type="term" value="P:transcription elongation by RNA polymerase II"/>
    <property type="evidence" value="ECO:0007669"/>
    <property type="project" value="InterPro"/>
</dbReference>
<evidence type="ECO:0000256" key="1">
    <source>
        <dbReference type="ARBA" id="ARBA00004123"/>
    </source>
</evidence>
<feature type="domain" description="Cell division control protein 73 C-terminal" evidence="6">
    <location>
        <begin position="473"/>
        <end position="623"/>
    </location>
</feature>
<evidence type="ECO:0000256" key="3">
    <source>
        <dbReference type="ARBA" id="ARBA00023163"/>
    </source>
</evidence>
<dbReference type="InterPro" id="IPR031336">
    <property type="entry name" value="CDC73_C"/>
</dbReference>
<keyword evidence="3" id="KW-0804">Transcription</keyword>
<feature type="region of interest" description="Disordered" evidence="5">
    <location>
        <begin position="100"/>
        <end position="303"/>
    </location>
</feature>
<evidence type="ECO:0000313" key="7">
    <source>
        <dbReference type="EMBL" id="CAE4644068.1"/>
    </source>
</evidence>
<dbReference type="AlphaFoldDB" id="A0A7S4SFF8"/>
<evidence type="ECO:0000256" key="5">
    <source>
        <dbReference type="SAM" id="MobiDB-lite"/>
    </source>
</evidence>
<reference evidence="7" key="1">
    <citation type="submission" date="2021-01" db="EMBL/GenBank/DDBJ databases">
        <authorList>
            <person name="Corre E."/>
            <person name="Pelletier E."/>
            <person name="Niang G."/>
            <person name="Scheremetjew M."/>
            <person name="Finn R."/>
            <person name="Kale V."/>
            <person name="Holt S."/>
            <person name="Cochrane G."/>
            <person name="Meng A."/>
            <person name="Brown T."/>
            <person name="Cohen L."/>
        </authorList>
    </citation>
    <scope>NUCLEOTIDE SEQUENCE</scope>
    <source>
        <strain evidence="7">GSO104</strain>
    </source>
</reference>
<dbReference type="PANTHER" id="PTHR12466:SF8">
    <property type="entry name" value="PARAFIBROMIN"/>
    <property type="match status" value="1"/>
</dbReference>
<organism evidence="7">
    <name type="scientific">Ditylum brightwellii</name>
    <dbReference type="NCBI Taxonomy" id="49249"/>
    <lineage>
        <taxon>Eukaryota</taxon>
        <taxon>Sar</taxon>
        <taxon>Stramenopiles</taxon>
        <taxon>Ochrophyta</taxon>
        <taxon>Bacillariophyta</taxon>
        <taxon>Mediophyceae</taxon>
        <taxon>Lithodesmiophycidae</taxon>
        <taxon>Lithodesmiales</taxon>
        <taxon>Lithodesmiaceae</taxon>
        <taxon>Ditylum</taxon>
    </lineage>
</organism>
<feature type="compositionally biased region" description="Basic and acidic residues" evidence="5">
    <location>
        <begin position="149"/>
        <end position="174"/>
    </location>
</feature>